<accession>A0A939KAT5</accession>
<evidence type="ECO:0000256" key="1">
    <source>
        <dbReference type="SAM" id="SignalP"/>
    </source>
</evidence>
<comment type="caution">
    <text evidence="2">The sequence shown here is derived from an EMBL/GenBank/DDBJ whole genome shotgun (WGS) entry which is preliminary data.</text>
</comment>
<keyword evidence="3" id="KW-1185">Reference proteome</keyword>
<dbReference type="PIRSF" id="PIRSF014995">
    <property type="entry name" value="UCP014995"/>
    <property type="match status" value="1"/>
</dbReference>
<name>A0A939KAT5_9BURK</name>
<reference evidence="2" key="1">
    <citation type="submission" date="2021-03" db="EMBL/GenBank/DDBJ databases">
        <title>Comamonas denitrificans.</title>
        <authorList>
            <person name="Finster K."/>
        </authorList>
    </citation>
    <scope>NUCLEOTIDE SEQUENCE</scope>
    <source>
        <strain evidence="2">MM2021_4</strain>
    </source>
</reference>
<dbReference type="RefSeq" id="WP_207575617.1">
    <property type="nucleotide sequence ID" value="NZ_JAFNME010000022.1"/>
</dbReference>
<sequence>MNPLHLRFGTAALAAAGFTALGTPALAASLTVGVEIPRLQVAEYHRPYVAVWIERADNSVASTLAVWYDLKLKNAEGTKWLKDMRQWWRRTGRELDLPIDGVTSPTRPVGKHTLEFTEGKAPLAALPAGNYKLVVEAAREVGGRELVSIPFTWPAAQATSLQAQGQTELGGITLQVKP</sequence>
<feature type="chain" id="PRO_5036876006" evidence="1">
    <location>
        <begin position="28"/>
        <end position="178"/>
    </location>
</feature>
<evidence type="ECO:0000313" key="3">
    <source>
        <dbReference type="Proteomes" id="UP000664731"/>
    </source>
</evidence>
<dbReference type="InterPro" id="IPR014469">
    <property type="entry name" value="DUF2271"/>
</dbReference>
<organism evidence="2 3">
    <name type="scientific">Comamonas denitrificans</name>
    <dbReference type="NCBI Taxonomy" id="117506"/>
    <lineage>
        <taxon>Bacteria</taxon>
        <taxon>Pseudomonadati</taxon>
        <taxon>Pseudomonadota</taxon>
        <taxon>Betaproteobacteria</taxon>
        <taxon>Burkholderiales</taxon>
        <taxon>Comamonadaceae</taxon>
        <taxon>Comamonas</taxon>
    </lineage>
</organism>
<gene>
    <name evidence="2" type="ORF">J1777_10325</name>
</gene>
<dbReference type="Proteomes" id="UP000664731">
    <property type="component" value="Unassembled WGS sequence"/>
</dbReference>
<proteinExistence type="predicted"/>
<dbReference type="EMBL" id="JAFNME010000022">
    <property type="protein sequence ID" value="MBO1250215.1"/>
    <property type="molecule type" value="Genomic_DNA"/>
</dbReference>
<keyword evidence="1" id="KW-0732">Signal</keyword>
<feature type="signal peptide" evidence="1">
    <location>
        <begin position="1"/>
        <end position="27"/>
    </location>
</feature>
<protein>
    <submittedName>
        <fullName evidence="2">DUF2271 domain-containing protein</fullName>
    </submittedName>
</protein>
<evidence type="ECO:0000313" key="2">
    <source>
        <dbReference type="EMBL" id="MBO1250215.1"/>
    </source>
</evidence>
<dbReference type="Pfam" id="PF10029">
    <property type="entry name" value="DUF2271"/>
    <property type="match status" value="1"/>
</dbReference>
<dbReference type="AlphaFoldDB" id="A0A939KAT5"/>